<feature type="region of interest" description="Disordered" evidence="1">
    <location>
        <begin position="116"/>
        <end position="154"/>
    </location>
</feature>
<dbReference type="AlphaFoldDB" id="A0A1F6MQD4"/>
<gene>
    <name evidence="2" type="ORF">A3C90_00765</name>
</gene>
<evidence type="ECO:0000313" key="3">
    <source>
        <dbReference type="Proteomes" id="UP000177457"/>
    </source>
</evidence>
<evidence type="ECO:0000256" key="1">
    <source>
        <dbReference type="SAM" id="MobiDB-lite"/>
    </source>
</evidence>
<name>A0A1F6MQD4_9BACT</name>
<reference evidence="2 3" key="1">
    <citation type="journal article" date="2016" name="Nat. Commun.">
        <title>Thousands of microbial genomes shed light on interconnected biogeochemical processes in an aquifer system.</title>
        <authorList>
            <person name="Anantharaman K."/>
            <person name="Brown C.T."/>
            <person name="Hug L.A."/>
            <person name="Sharon I."/>
            <person name="Castelle C.J."/>
            <person name="Probst A.J."/>
            <person name="Thomas B.C."/>
            <person name="Singh A."/>
            <person name="Wilkins M.J."/>
            <person name="Karaoz U."/>
            <person name="Brodie E.L."/>
            <person name="Williams K.H."/>
            <person name="Hubbard S.S."/>
            <person name="Banfield J.F."/>
        </authorList>
    </citation>
    <scope>NUCLEOTIDE SEQUENCE [LARGE SCALE GENOMIC DNA]</scope>
</reference>
<feature type="compositionally biased region" description="Basic and acidic residues" evidence="1">
    <location>
        <begin position="116"/>
        <end position="130"/>
    </location>
</feature>
<evidence type="ECO:0000313" key="2">
    <source>
        <dbReference type="EMBL" id="OGH73832.1"/>
    </source>
</evidence>
<comment type="caution">
    <text evidence="2">The sequence shown here is derived from an EMBL/GenBank/DDBJ whole genome shotgun (WGS) entry which is preliminary data.</text>
</comment>
<proteinExistence type="predicted"/>
<sequence length="154" mass="17132">MEGKKLGVPEAQPAEARETARAPEGPKTLQGFSIPETSQSRERQKEEEALRVFANVEVGKNVSFSVPDRVLEAMNLGINTSDILDQVRAETLDPRAALDQIAEKIEEQKRAAARRHVEVASAPPRKEKSAEPSQHPTVPEMAKKPWWKFGRGKK</sequence>
<feature type="region of interest" description="Disordered" evidence="1">
    <location>
        <begin position="1"/>
        <end position="46"/>
    </location>
</feature>
<organism evidence="2 3">
    <name type="scientific">Candidatus Magasanikbacteria bacterium RIFCSPHIGHO2_02_FULL_51_14</name>
    <dbReference type="NCBI Taxonomy" id="1798683"/>
    <lineage>
        <taxon>Bacteria</taxon>
        <taxon>Candidatus Magasanikiibacteriota</taxon>
    </lineage>
</organism>
<accession>A0A1F6MQD4</accession>
<dbReference type="EMBL" id="MFQE01000013">
    <property type="protein sequence ID" value="OGH73832.1"/>
    <property type="molecule type" value="Genomic_DNA"/>
</dbReference>
<protein>
    <submittedName>
        <fullName evidence="2">Uncharacterized protein</fullName>
    </submittedName>
</protein>
<dbReference type="Proteomes" id="UP000177457">
    <property type="component" value="Unassembled WGS sequence"/>
</dbReference>